<dbReference type="EMBL" id="JAMFTS010000004">
    <property type="protein sequence ID" value="KAJ4765785.1"/>
    <property type="molecule type" value="Genomic_DNA"/>
</dbReference>
<comment type="caution">
    <text evidence="1">The sequence shown here is derived from an EMBL/GenBank/DDBJ whole genome shotgun (WGS) entry which is preliminary data.</text>
</comment>
<evidence type="ECO:0000313" key="1">
    <source>
        <dbReference type="EMBL" id="KAJ4765785.1"/>
    </source>
</evidence>
<dbReference type="SUPFAM" id="SSF53098">
    <property type="entry name" value="Ribonuclease H-like"/>
    <property type="match status" value="1"/>
</dbReference>
<dbReference type="GO" id="GO:0003676">
    <property type="term" value="F:nucleic acid binding"/>
    <property type="evidence" value="ECO:0007669"/>
    <property type="project" value="InterPro"/>
</dbReference>
<accession>A0AAV8DAE9</accession>
<evidence type="ECO:0000313" key="2">
    <source>
        <dbReference type="Proteomes" id="UP001140206"/>
    </source>
</evidence>
<keyword evidence="2" id="KW-1185">Reference proteome</keyword>
<organism evidence="1 2">
    <name type="scientific">Rhynchospora pubera</name>
    <dbReference type="NCBI Taxonomy" id="906938"/>
    <lineage>
        <taxon>Eukaryota</taxon>
        <taxon>Viridiplantae</taxon>
        <taxon>Streptophyta</taxon>
        <taxon>Embryophyta</taxon>
        <taxon>Tracheophyta</taxon>
        <taxon>Spermatophyta</taxon>
        <taxon>Magnoliopsida</taxon>
        <taxon>Liliopsida</taxon>
        <taxon>Poales</taxon>
        <taxon>Cyperaceae</taxon>
        <taxon>Cyperoideae</taxon>
        <taxon>Rhynchosporeae</taxon>
        <taxon>Rhynchospora</taxon>
    </lineage>
</organism>
<dbReference type="InterPro" id="IPR012337">
    <property type="entry name" value="RNaseH-like_sf"/>
</dbReference>
<protein>
    <submittedName>
        <fullName evidence="1">CCR4-NOT transcription complex subunit 7</fullName>
    </submittedName>
</protein>
<name>A0AAV8DAE9_9POAL</name>
<dbReference type="AlphaFoldDB" id="A0AAV8DAE9"/>
<dbReference type="InterPro" id="IPR039637">
    <property type="entry name" value="CNOT7/CNOT8/Pop2"/>
</dbReference>
<dbReference type="GO" id="GO:0030014">
    <property type="term" value="C:CCR4-NOT complex"/>
    <property type="evidence" value="ECO:0007669"/>
    <property type="project" value="InterPro"/>
</dbReference>
<gene>
    <name evidence="1" type="ORF">LUZ62_076160</name>
</gene>
<dbReference type="Gene3D" id="3.30.420.10">
    <property type="entry name" value="Ribonuclease H-like superfamily/Ribonuclease H"/>
    <property type="match status" value="1"/>
</dbReference>
<dbReference type="Proteomes" id="UP001140206">
    <property type="component" value="Chromosome 4"/>
</dbReference>
<reference evidence="1" key="1">
    <citation type="submission" date="2022-08" db="EMBL/GenBank/DDBJ databases">
        <authorList>
            <person name="Marques A."/>
        </authorList>
    </citation>
    <scope>NUCLEOTIDE SEQUENCE</scope>
    <source>
        <strain evidence="1">RhyPub2mFocal</strain>
        <tissue evidence="1">Leaves</tissue>
    </source>
</reference>
<sequence length="283" mass="32637">MEIREETREWLKQNCGRRRPRESVGQTSIISVRSVWSSNVECEFRLISKAVKEGKYNQATLDTEFVLAMNMKNTSEKHPRFASPEERYHNIKMKTDNGIIRQLGLTLSADDGSVLIWEFNFVPDLLVPLYSLEEIEEYFRTTQLEPIDPIYFSNLLRTSGLVYNNNITWIMFHSAYDLAFFIKLATFWSHLPDALVDFSSLVRTYLGEIILDVKYIIKFTHNLHGGLEEVATALGIERVVGHAHQAGSDSLLTWHTYKRMKDIHFPLDGGVRHAGILYGIHDI</sequence>
<dbReference type="PANTHER" id="PTHR10797">
    <property type="entry name" value="CCR4-NOT TRANSCRIPTION COMPLEX SUBUNIT"/>
    <property type="match status" value="1"/>
</dbReference>
<dbReference type="InterPro" id="IPR036397">
    <property type="entry name" value="RNaseH_sf"/>
</dbReference>
<dbReference type="GO" id="GO:0004535">
    <property type="term" value="F:poly(A)-specific ribonuclease activity"/>
    <property type="evidence" value="ECO:0007669"/>
    <property type="project" value="InterPro"/>
</dbReference>
<proteinExistence type="predicted"/>